<feature type="region of interest" description="Disordered" evidence="1">
    <location>
        <begin position="119"/>
        <end position="142"/>
    </location>
</feature>
<organism evidence="2 3">
    <name type="scientific">Aphanomyces astaci</name>
    <name type="common">Crayfish plague agent</name>
    <dbReference type="NCBI Taxonomy" id="112090"/>
    <lineage>
        <taxon>Eukaryota</taxon>
        <taxon>Sar</taxon>
        <taxon>Stramenopiles</taxon>
        <taxon>Oomycota</taxon>
        <taxon>Saprolegniomycetes</taxon>
        <taxon>Saprolegniales</taxon>
        <taxon>Verrucalvaceae</taxon>
        <taxon>Aphanomyces</taxon>
    </lineage>
</organism>
<comment type="caution">
    <text evidence="2">The sequence shown here is derived from an EMBL/GenBank/DDBJ whole genome shotgun (WGS) entry which is preliminary data.</text>
</comment>
<evidence type="ECO:0000313" key="3">
    <source>
        <dbReference type="Proteomes" id="UP000469452"/>
    </source>
</evidence>
<dbReference type="VEuPathDB" id="FungiDB:H257_01222"/>
<feature type="compositionally biased region" description="Polar residues" evidence="1">
    <location>
        <begin position="218"/>
        <end position="236"/>
    </location>
</feature>
<dbReference type="Proteomes" id="UP000469452">
    <property type="component" value="Unassembled WGS sequence"/>
</dbReference>
<name>A0A6A5AJ01_APHAT</name>
<reference evidence="2 3" key="1">
    <citation type="submission" date="2019-06" db="EMBL/GenBank/DDBJ databases">
        <title>Genomics analysis of Aphanomyces spp. identifies a new class of oomycete effector associated with host adaptation.</title>
        <authorList>
            <person name="Gaulin E."/>
        </authorList>
    </citation>
    <scope>NUCLEOTIDE SEQUENCE [LARGE SCALE GENOMIC DNA]</scope>
    <source>
        <strain evidence="2 3">E</strain>
    </source>
</reference>
<feature type="compositionally biased region" description="Polar residues" evidence="1">
    <location>
        <begin position="190"/>
        <end position="211"/>
    </location>
</feature>
<feature type="compositionally biased region" description="Polar residues" evidence="1">
    <location>
        <begin position="169"/>
        <end position="183"/>
    </location>
</feature>
<evidence type="ECO:0000256" key="1">
    <source>
        <dbReference type="SAM" id="MobiDB-lite"/>
    </source>
</evidence>
<sequence>MNQNHDTASKLPAWEREKLVRLESKLRREKFATNQVPDRGDSGRRRLPSDKSTVQKKRSAVGVKSSDDNPETTGPVKRSTDDDATDHQNSMIHKRAPVTTVAMKPPMVHKLAPPTLTSFAARTIHPPQLDDDASSDTNSDEDEKLLDSLEFSIAMSPKNANKAAPRQWMPQSAPQETKPCNNTPERHALSQLQSQKMALTRLPQSQVQSKTAIPESKFNGQRASSVSTTGRLTSPVTPELERESKPTPFNGGEVKPIPTIKAKVIPPPTKVTRPIDTHDPPPPRAGVPSEAKPKEASSAIPQTSKATSKSAAVRDAKWDVFDLPKAVAVPRHATAEPKPRSDVVRVAQVQARGRPNALTLSMEEEHLRREISSLNSKLEKVRVSTDSHDEGDDTKNEPDSRNDDDGVETLQAYGGGAHHKAGTRTAPVDRCSMEKRMQMSGVHQTRVRKGVQVHVQDDSKADGKKSDKVVVKKDLALKMLLS</sequence>
<dbReference type="EMBL" id="VJMI01010936">
    <property type="protein sequence ID" value="KAF0754214.1"/>
    <property type="molecule type" value="Genomic_DNA"/>
</dbReference>
<dbReference type="AlphaFoldDB" id="A0A6A5AJ01"/>
<feature type="compositionally biased region" description="Basic and acidic residues" evidence="1">
    <location>
        <begin position="455"/>
        <end position="465"/>
    </location>
</feature>
<proteinExistence type="predicted"/>
<gene>
    <name evidence="2" type="ORF">AaE_005422</name>
</gene>
<feature type="compositionally biased region" description="Acidic residues" evidence="1">
    <location>
        <begin position="129"/>
        <end position="142"/>
    </location>
</feature>
<feature type="region of interest" description="Disordered" evidence="1">
    <location>
        <begin position="27"/>
        <end position="106"/>
    </location>
</feature>
<evidence type="ECO:0000313" key="2">
    <source>
        <dbReference type="EMBL" id="KAF0754214.1"/>
    </source>
</evidence>
<feature type="compositionally biased region" description="Basic and acidic residues" evidence="1">
    <location>
        <begin position="38"/>
        <end position="49"/>
    </location>
</feature>
<feature type="compositionally biased region" description="Polar residues" evidence="1">
    <location>
        <begin position="299"/>
        <end position="310"/>
    </location>
</feature>
<protein>
    <submittedName>
        <fullName evidence="2">Uncharacterized protein</fullName>
    </submittedName>
</protein>
<accession>A0A6A5AJ01</accession>
<feature type="region of interest" description="Disordered" evidence="1">
    <location>
        <begin position="352"/>
        <end position="465"/>
    </location>
</feature>
<feature type="region of interest" description="Disordered" evidence="1">
    <location>
        <begin position="158"/>
        <end position="314"/>
    </location>
</feature>
<feature type="compositionally biased region" description="Basic and acidic residues" evidence="1">
    <location>
        <begin position="363"/>
        <end position="404"/>
    </location>
</feature>